<gene>
    <name evidence="2" type="ORF">CVM52_07410</name>
</gene>
<feature type="transmembrane region" description="Helical" evidence="1">
    <location>
        <begin position="77"/>
        <end position="97"/>
    </location>
</feature>
<dbReference type="AlphaFoldDB" id="A0A2M8J3N1"/>
<sequence length="131" mass="13545">MGIVAVIVAAVAGFAFGAVWYMSLSGPWLRATGMELDAQGQPVNKAGALPFVISGVTMLLVAGMMRHTFAMTGIDTAGKGLVTGLGVGAFFITPWIAMNYAYSMRNPRLIAIDGGYAILGCGVIGLVLGLF</sequence>
<evidence type="ECO:0000313" key="3">
    <source>
        <dbReference type="Proteomes" id="UP000231553"/>
    </source>
</evidence>
<protein>
    <submittedName>
        <fullName evidence="2">DUF1761 domain-containing protein</fullName>
    </submittedName>
</protein>
<reference evidence="2 3" key="1">
    <citation type="journal article" date="2018" name="Int. J. Syst. Evol. Microbiol.">
        <title>Pseudooceanicola lipolyticus sp. nov., a marine alphaproteobacterium, reclassification of Oceanicola flagellatus as Pseudooceanicola flagellatus comb. nov. and emended description of the genus Pseudooceanicola.</title>
        <authorList>
            <person name="Huang M.-M."/>
            <person name="Guo L.-L."/>
            <person name="Wu Y.-H."/>
            <person name="Lai Q.-L."/>
            <person name="Shao Z.-Z."/>
            <person name="Wang C.-S."/>
            <person name="Wu M."/>
            <person name="Xu X.-W."/>
        </authorList>
    </citation>
    <scope>NUCLEOTIDE SEQUENCE [LARGE SCALE GENOMIC DNA]</scope>
    <source>
        <strain evidence="2 3">157</strain>
    </source>
</reference>
<dbReference type="InterPro" id="IPR013879">
    <property type="entry name" value="DUF1761"/>
</dbReference>
<evidence type="ECO:0000313" key="2">
    <source>
        <dbReference type="EMBL" id="PJE37391.1"/>
    </source>
</evidence>
<accession>A0A2M8J3N1</accession>
<dbReference type="EMBL" id="PGTB01000016">
    <property type="protein sequence ID" value="PJE37391.1"/>
    <property type="molecule type" value="Genomic_DNA"/>
</dbReference>
<dbReference type="Pfam" id="PF08570">
    <property type="entry name" value="DUF1761"/>
    <property type="match status" value="1"/>
</dbReference>
<comment type="caution">
    <text evidence="2">The sequence shown here is derived from an EMBL/GenBank/DDBJ whole genome shotgun (WGS) entry which is preliminary data.</text>
</comment>
<keyword evidence="1" id="KW-1133">Transmembrane helix</keyword>
<keyword evidence="1" id="KW-0472">Membrane</keyword>
<name>A0A2M8J3N1_9RHOB</name>
<organism evidence="2 3">
    <name type="scientific">Pseudooceanicola lipolyticus</name>
    <dbReference type="NCBI Taxonomy" id="2029104"/>
    <lineage>
        <taxon>Bacteria</taxon>
        <taxon>Pseudomonadati</taxon>
        <taxon>Pseudomonadota</taxon>
        <taxon>Alphaproteobacteria</taxon>
        <taxon>Rhodobacterales</taxon>
        <taxon>Paracoccaceae</taxon>
        <taxon>Pseudooceanicola</taxon>
    </lineage>
</organism>
<feature type="transmembrane region" description="Helical" evidence="1">
    <location>
        <begin position="46"/>
        <end position="65"/>
    </location>
</feature>
<keyword evidence="3" id="KW-1185">Reference proteome</keyword>
<evidence type="ECO:0000256" key="1">
    <source>
        <dbReference type="SAM" id="Phobius"/>
    </source>
</evidence>
<keyword evidence="1" id="KW-0812">Transmembrane</keyword>
<dbReference type="OrthoDB" id="344736at2"/>
<dbReference type="Proteomes" id="UP000231553">
    <property type="component" value="Unassembled WGS sequence"/>
</dbReference>
<dbReference type="RefSeq" id="WP_100161870.1">
    <property type="nucleotide sequence ID" value="NZ_PGTB01000016.1"/>
</dbReference>
<feature type="transmembrane region" description="Helical" evidence="1">
    <location>
        <begin position="109"/>
        <end position="130"/>
    </location>
</feature>
<proteinExistence type="predicted"/>